<evidence type="ECO:0000313" key="4">
    <source>
        <dbReference type="EMBL" id="PYE19428.1"/>
    </source>
</evidence>
<sequence>MDTWQIVIAIAAIALVIGVIAALVQAKRAKRPPIPADWYPDQRDPSLERYHDGNGWTDQTRPNKEDDY</sequence>
<dbReference type="AlphaFoldDB" id="A0A318RTU5"/>
<feature type="transmembrane region" description="Helical" evidence="2">
    <location>
        <begin position="6"/>
        <end position="24"/>
    </location>
</feature>
<dbReference type="Pfam" id="PF10708">
    <property type="entry name" value="DUF2510"/>
    <property type="match status" value="1"/>
</dbReference>
<keyword evidence="2" id="KW-0472">Membrane</keyword>
<gene>
    <name evidence="4" type="ORF">DFR67_103341</name>
</gene>
<evidence type="ECO:0000313" key="5">
    <source>
        <dbReference type="Proteomes" id="UP000247591"/>
    </source>
</evidence>
<dbReference type="OrthoDB" id="4570549at2"/>
<dbReference type="Proteomes" id="UP000247591">
    <property type="component" value="Unassembled WGS sequence"/>
</dbReference>
<dbReference type="InterPro" id="IPR018929">
    <property type="entry name" value="DUF2510"/>
</dbReference>
<keyword evidence="5" id="KW-1185">Reference proteome</keyword>
<keyword evidence="2" id="KW-0812">Transmembrane</keyword>
<dbReference type="EMBL" id="QJSP01000003">
    <property type="protein sequence ID" value="PYE19428.1"/>
    <property type="molecule type" value="Genomic_DNA"/>
</dbReference>
<dbReference type="RefSeq" id="WP_110468611.1">
    <property type="nucleotide sequence ID" value="NZ_QJSP01000003.1"/>
</dbReference>
<feature type="region of interest" description="Disordered" evidence="1">
    <location>
        <begin position="32"/>
        <end position="68"/>
    </location>
</feature>
<accession>A0A318RTU5</accession>
<comment type="caution">
    <text evidence="4">The sequence shown here is derived from an EMBL/GenBank/DDBJ whole genome shotgun (WGS) entry which is preliminary data.</text>
</comment>
<organism evidence="4 5">
    <name type="scientific">Williamsia limnetica</name>
    <dbReference type="NCBI Taxonomy" id="882452"/>
    <lineage>
        <taxon>Bacteria</taxon>
        <taxon>Bacillati</taxon>
        <taxon>Actinomycetota</taxon>
        <taxon>Actinomycetes</taxon>
        <taxon>Mycobacteriales</taxon>
        <taxon>Nocardiaceae</taxon>
        <taxon>Williamsia</taxon>
    </lineage>
</organism>
<evidence type="ECO:0000259" key="3">
    <source>
        <dbReference type="Pfam" id="PF10708"/>
    </source>
</evidence>
<keyword evidence="2" id="KW-1133">Transmembrane helix</keyword>
<feature type="compositionally biased region" description="Basic and acidic residues" evidence="1">
    <location>
        <begin position="40"/>
        <end position="52"/>
    </location>
</feature>
<name>A0A318RTU5_WILLI</name>
<protein>
    <submittedName>
        <fullName evidence="4">Uncharacterized protein DUF2510</fullName>
    </submittedName>
</protein>
<evidence type="ECO:0000256" key="2">
    <source>
        <dbReference type="SAM" id="Phobius"/>
    </source>
</evidence>
<proteinExistence type="predicted"/>
<evidence type="ECO:0000256" key="1">
    <source>
        <dbReference type="SAM" id="MobiDB-lite"/>
    </source>
</evidence>
<feature type="domain" description="DUF2510" evidence="3">
    <location>
        <begin position="38"/>
        <end position="65"/>
    </location>
</feature>
<reference evidence="4 5" key="1">
    <citation type="submission" date="2018-06" db="EMBL/GenBank/DDBJ databases">
        <title>Genomic Encyclopedia of Type Strains, Phase IV (KMG-IV): sequencing the most valuable type-strain genomes for metagenomic binning, comparative biology and taxonomic classification.</title>
        <authorList>
            <person name="Goeker M."/>
        </authorList>
    </citation>
    <scope>NUCLEOTIDE SEQUENCE [LARGE SCALE GENOMIC DNA]</scope>
    <source>
        <strain evidence="4 5">DSM 45521</strain>
    </source>
</reference>